<reference evidence="1 2" key="1">
    <citation type="submission" date="2016-05" db="EMBL/GenBank/DDBJ databases">
        <authorList>
            <person name="Lavstsen T."/>
            <person name="Jespersen J.S."/>
        </authorList>
    </citation>
    <scope>NUCLEOTIDE SEQUENCE [LARGE SCALE GENOMIC DNA]</scope>
    <source>
        <strain evidence="1 2">B7-9</strain>
    </source>
</reference>
<evidence type="ECO:0000313" key="1">
    <source>
        <dbReference type="EMBL" id="PDV99277.1"/>
    </source>
</evidence>
<name>A0A2H3KVB4_9CHLR</name>
<organism evidence="1 2">
    <name type="scientific">Candidatus Chloroploca asiatica</name>
    <dbReference type="NCBI Taxonomy" id="1506545"/>
    <lineage>
        <taxon>Bacteria</taxon>
        <taxon>Bacillati</taxon>
        <taxon>Chloroflexota</taxon>
        <taxon>Chloroflexia</taxon>
        <taxon>Chloroflexales</taxon>
        <taxon>Chloroflexineae</taxon>
        <taxon>Oscillochloridaceae</taxon>
        <taxon>Candidatus Chloroploca</taxon>
    </lineage>
</organism>
<accession>A0A2H3KVB4</accession>
<gene>
    <name evidence="1" type="ORF">A9Q02_13025</name>
</gene>
<sequence>MATITLEIPDALAEQIAQMQDRLPELLSLSLKQPALPAATYRAILAFLACNPSPAEVDYACRVCGNRVCGESGDYDDWHRAGWIWFGGSRRRS</sequence>
<comment type="caution">
    <text evidence="1">The sequence shown here is derived from an EMBL/GenBank/DDBJ whole genome shotgun (WGS) entry which is preliminary data.</text>
</comment>
<dbReference type="Proteomes" id="UP000220922">
    <property type="component" value="Unassembled WGS sequence"/>
</dbReference>
<protein>
    <submittedName>
        <fullName evidence="1">Uncharacterized protein</fullName>
    </submittedName>
</protein>
<evidence type="ECO:0000313" key="2">
    <source>
        <dbReference type="Proteomes" id="UP000220922"/>
    </source>
</evidence>
<dbReference type="EMBL" id="LYXE01000078">
    <property type="protein sequence ID" value="PDV99277.1"/>
    <property type="molecule type" value="Genomic_DNA"/>
</dbReference>
<proteinExistence type="predicted"/>
<dbReference type="RefSeq" id="WP_097652205.1">
    <property type="nucleotide sequence ID" value="NZ_LYXE01000078.1"/>
</dbReference>
<dbReference type="AlphaFoldDB" id="A0A2H3KVB4"/>
<keyword evidence="2" id="KW-1185">Reference proteome</keyword>